<dbReference type="PANTHER" id="PTHR45749">
    <property type="match status" value="1"/>
</dbReference>
<name>A0A8B8F938_9HEMI</name>
<feature type="domain" description="HAT C-terminal dimerisation" evidence="1">
    <location>
        <begin position="474"/>
        <end position="539"/>
    </location>
</feature>
<dbReference type="Pfam" id="PF14291">
    <property type="entry name" value="DUF4371"/>
    <property type="match status" value="1"/>
</dbReference>
<proteinExistence type="predicted"/>
<dbReference type="RefSeq" id="XP_025407288.1">
    <property type="nucleotide sequence ID" value="XM_025551503.1"/>
</dbReference>
<feature type="domain" description="DUF4371" evidence="2">
    <location>
        <begin position="55"/>
        <end position="142"/>
    </location>
</feature>
<dbReference type="Pfam" id="PF05699">
    <property type="entry name" value="Dimer_Tnp_hAT"/>
    <property type="match status" value="1"/>
</dbReference>
<sequence length="569" mass="65035">MINSQLKIEVERNRLVLRSLIGCVLYCVRHDIGLRGHKDTSQIINNYSDPHENIDNETGNNGNFLELVKLLSFENETFCSAYEALPKNAKYTGKIIQNDMLRAASIVVAEYILKEVNEGSKVYGLIVDEARDESKREQMRFVELKELSANVLSSEIKLFLNYFGLDISNCVSQSYDGASVMPGQFNGVQKKIKDMSGNLCPYVHCHAHRLNLVLVDVSRKVEDLHEVIGILEAIYAFQSSSTIRHQIFFIKTGEKIPMHSNTRWVSKFKSIRYFGTVLLALKELSKSVKSKEAAEAKGLLVQLKSFKIIVLIFCLDYVLSIVNTLSLSLQSASLDYSCCEKLIKSTAEQLNNLRTKEMFTDIYNEAITLAISTGLFQTADQHLIRNQKCSSLLNDYITYSTVGNSKRENQNLDYKEREQELKVIFFNILDCMNNEMIFRFTENNKILRNIHALEVLKNQCLIGKSLFLEASTLFDVHQQISNYGEAFTNLRKVVELYMVIPVSSTSAERSFSTMRHIKTYLRATMQNPRLSNLALLSIDKENSEKLLKDPIPALDMFAKIKHRRLQFQI</sequence>
<dbReference type="InterPro" id="IPR008906">
    <property type="entry name" value="HATC_C_dom"/>
</dbReference>
<evidence type="ECO:0000313" key="3">
    <source>
        <dbReference type="Proteomes" id="UP000694846"/>
    </source>
</evidence>
<evidence type="ECO:0000259" key="2">
    <source>
        <dbReference type="Pfam" id="PF14291"/>
    </source>
</evidence>
<dbReference type="SUPFAM" id="SSF53098">
    <property type="entry name" value="Ribonuclease H-like"/>
    <property type="match status" value="1"/>
</dbReference>
<dbReference type="PANTHER" id="PTHR45749:SF37">
    <property type="entry name" value="OS05G0311600 PROTEIN"/>
    <property type="match status" value="1"/>
</dbReference>
<dbReference type="GO" id="GO:0046983">
    <property type="term" value="F:protein dimerization activity"/>
    <property type="evidence" value="ECO:0007669"/>
    <property type="project" value="InterPro"/>
</dbReference>
<reference evidence="4" key="1">
    <citation type="submission" date="2025-08" db="UniProtKB">
        <authorList>
            <consortium name="RefSeq"/>
        </authorList>
    </citation>
    <scope>IDENTIFICATION</scope>
    <source>
        <tissue evidence="4">Whole body</tissue>
    </source>
</reference>
<protein>
    <submittedName>
        <fullName evidence="4">52 kDa repressor of the inhibitor of the protein kinase-like</fullName>
    </submittedName>
</protein>
<dbReference type="InterPro" id="IPR025398">
    <property type="entry name" value="DUF4371"/>
</dbReference>
<dbReference type="Proteomes" id="UP000694846">
    <property type="component" value="Unplaced"/>
</dbReference>
<organism evidence="3 4">
    <name type="scientific">Sipha flava</name>
    <name type="common">yellow sugarcane aphid</name>
    <dbReference type="NCBI Taxonomy" id="143950"/>
    <lineage>
        <taxon>Eukaryota</taxon>
        <taxon>Metazoa</taxon>
        <taxon>Ecdysozoa</taxon>
        <taxon>Arthropoda</taxon>
        <taxon>Hexapoda</taxon>
        <taxon>Insecta</taxon>
        <taxon>Pterygota</taxon>
        <taxon>Neoptera</taxon>
        <taxon>Paraneoptera</taxon>
        <taxon>Hemiptera</taxon>
        <taxon>Sternorrhyncha</taxon>
        <taxon>Aphidomorpha</taxon>
        <taxon>Aphidoidea</taxon>
        <taxon>Aphididae</taxon>
        <taxon>Sipha</taxon>
    </lineage>
</organism>
<dbReference type="AlphaFoldDB" id="A0A8B8F938"/>
<gene>
    <name evidence="4" type="primary">LOC112681239</name>
</gene>
<dbReference type="InterPro" id="IPR012337">
    <property type="entry name" value="RNaseH-like_sf"/>
</dbReference>
<evidence type="ECO:0000313" key="4">
    <source>
        <dbReference type="RefSeq" id="XP_025407288.1"/>
    </source>
</evidence>
<dbReference type="OrthoDB" id="1739706at2759"/>
<evidence type="ECO:0000259" key="1">
    <source>
        <dbReference type="Pfam" id="PF05699"/>
    </source>
</evidence>
<accession>A0A8B8F938</accession>
<dbReference type="GeneID" id="112681239"/>
<keyword evidence="3" id="KW-1185">Reference proteome</keyword>